<gene>
    <name evidence="8" type="ORF">SAMN05216175_11627</name>
</gene>
<comment type="similarity">
    <text evidence="5">Belongs to the YicC/YloC family.</text>
</comment>
<dbReference type="InterPro" id="IPR013527">
    <property type="entry name" value="YicC-like_N"/>
</dbReference>
<evidence type="ECO:0000256" key="5">
    <source>
        <dbReference type="ARBA" id="ARBA00035648"/>
    </source>
</evidence>
<dbReference type="NCBIfam" id="TIGR00255">
    <property type="entry name" value="YicC/YloC family endoribonuclease"/>
    <property type="match status" value="1"/>
</dbReference>
<dbReference type="Proteomes" id="UP000198623">
    <property type="component" value="Unassembled WGS sequence"/>
</dbReference>
<protein>
    <submittedName>
        <fullName evidence="8">TIGR00255 family protein</fullName>
    </submittedName>
</protein>
<evidence type="ECO:0000259" key="6">
    <source>
        <dbReference type="Pfam" id="PF03755"/>
    </source>
</evidence>
<dbReference type="EMBL" id="FOOU01000016">
    <property type="protein sequence ID" value="SFG86077.1"/>
    <property type="molecule type" value="Genomic_DNA"/>
</dbReference>
<reference evidence="9" key="1">
    <citation type="submission" date="2016-10" db="EMBL/GenBank/DDBJ databases">
        <authorList>
            <person name="Varghese N."/>
            <person name="Submissions S."/>
        </authorList>
    </citation>
    <scope>NUCLEOTIDE SEQUENCE [LARGE SCALE GENOMIC DNA]</scope>
    <source>
        <strain evidence="9">CGMCC 1.10971</strain>
    </source>
</reference>
<evidence type="ECO:0000259" key="7">
    <source>
        <dbReference type="Pfam" id="PF08340"/>
    </source>
</evidence>
<dbReference type="InterPro" id="IPR005229">
    <property type="entry name" value="YicC/YloC-like"/>
</dbReference>
<keyword evidence="2" id="KW-0540">Nuclease</keyword>
<dbReference type="Pfam" id="PF08340">
    <property type="entry name" value="YicC-like_C"/>
    <property type="match status" value="1"/>
</dbReference>
<feature type="domain" description="Endoribonuclease YicC-like C-terminal" evidence="7">
    <location>
        <begin position="171"/>
        <end position="287"/>
    </location>
</feature>
<organism evidence="8 9">
    <name type="scientific">Neptunomonas qingdaonensis</name>
    <dbReference type="NCBI Taxonomy" id="1045558"/>
    <lineage>
        <taxon>Bacteria</taxon>
        <taxon>Pseudomonadati</taxon>
        <taxon>Pseudomonadota</taxon>
        <taxon>Gammaproteobacteria</taxon>
        <taxon>Oceanospirillales</taxon>
        <taxon>Oceanospirillaceae</taxon>
        <taxon>Neptunomonas</taxon>
    </lineage>
</organism>
<keyword evidence="9" id="KW-1185">Reference proteome</keyword>
<name>A0A1I2VD52_9GAMM</name>
<feature type="domain" description="Endoribonuclease YicC-like N-terminal" evidence="6">
    <location>
        <begin position="3"/>
        <end position="153"/>
    </location>
</feature>
<dbReference type="GO" id="GO:0004521">
    <property type="term" value="F:RNA endonuclease activity"/>
    <property type="evidence" value="ECO:0007669"/>
    <property type="project" value="InterPro"/>
</dbReference>
<evidence type="ECO:0000256" key="2">
    <source>
        <dbReference type="ARBA" id="ARBA00022722"/>
    </source>
</evidence>
<dbReference type="AlphaFoldDB" id="A0A1I2VD52"/>
<dbReference type="OrthoDB" id="9771229at2"/>
<keyword evidence="3" id="KW-0255">Endonuclease</keyword>
<keyword evidence="4" id="KW-0378">Hydrolase</keyword>
<comment type="cofactor">
    <cofactor evidence="1">
        <name>a divalent metal cation</name>
        <dbReference type="ChEBI" id="CHEBI:60240"/>
    </cofactor>
</comment>
<dbReference type="PANTHER" id="PTHR30636:SF3">
    <property type="entry name" value="UPF0701 PROTEIN YICC"/>
    <property type="match status" value="1"/>
</dbReference>
<dbReference type="Pfam" id="PF03755">
    <property type="entry name" value="YicC-like_N"/>
    <property type="match status" value="1"/>
</dbReference>
<sequence>MTRSMTAFARQESQQAWGTLTWEVRSVNHRFLEPQLRLPEQLRELEGALRETLRKRFSRGKVECMLRFIPDEQAQTLQVNEAFAKQLLAATEQMEQLMPVSQSLNPLDLLRWPGVLQDVKIDMEEVKREALQLFNKALADLQAGREREGKELAGLIEQRLDAISIVISDVRTKLPQILQNQRNMLRSRVTDLGVDLDPQRLEQEVVLLAQKADVDEEMDRLDTHVQEVRRILKQKEPIGRRLDFLMQELNREANTLSSKSIVTDTTQSAVELKVLIEQMREQIQNIE</sequence>
<accession>A0A1I2VD52</accession>
<dbReference type="STRING" id="1045558.SAMN05216175_11627"/>
<proteinExistence type="inferred from homology"/>
<evidence type="ECO:0000256" key="1">
    <source>
        <dbReference type="ARBA" id="ARBA00001968"/>
    </source>
</evidence>
<dbReference type="InterPro" id="IPR013551">
    <property type="entry name" value="YicC-like_C"/>
</dbReference>
<dbReference type="GO" id="GO:0016787">
    <property type="term" value="F:hydrolase activity"/>
    <property type="evidence" value="ECO:0007669"/>
    <property type="project" value="UniProtKB-KW"/>
</dbReference>
<evidence type="ECO:0000256" key="4">
    <source>
        <dbReference type="ARBA" id="ARBA00022801"/>
    </source>
</evidence>
<dbReference type="PANTHER" id="PTHR30636">
    <property type="entry name" value="UPF0701 PROTEIN YICC"/>
    <property type="match status" value="1"/>
</dbReference>
<evidence type="ECO:0000256" key="3">
    <source>
        <dbReference type="ARBA" id="ARBA00022759"/>
    </source>
</evidence>
<evidence type="ECO:0000313" key="9">
    <source>
        <dbReference type="Proteomes" id="UP000198623"/>
    </source>
</evidence>
<evidence type="ECO:0000313" key="8">
    <source>
        <dbReference type="EMBL" id="SFG86077.1"/>
    </source>
</evidence>
<dbReference type="RefSeq" id="WP_090730035.1">
    <property type="nucleotide sequence ID" value="NZ_FOOU01000016.1"/>
</dbReference>